<organism evidence="1">
    <name type="scientific">Ensete ventricosum</name>
    <name type="common">Abyssinian banana</name>
    <name type="synonym">Musa ensete</name>
    <dbReference type="NCBI Taxonomy" id="4639"/>
    <lineage>
        <taxon>Eukaryota</taxon>
        <taxon>Viridiplantae</taxon>
        <taxon>Streptophyta</taxon>
        <taxon>Embryophyta</taxon>
        <taxon>Tracheophyta</taxon>
        <taxon>Spermatophyta</taxon>
        <taxon>Magnoliopsida</taxon>
        <taxon>Liliopsida</taxon>
        <taxon>Zingiberales</taxon>
        <taxon>Musaceae</taxon>
        <taxon>Ensete</taxon>
    </lineage>
</organism>
<proteinExistence type="predicted"/>
<reference evidence="1" key="1">
    <citation type="journal article" date="2018" name="Data Brief">
        <title>Genome sequence data from 17 accessions of Ensete ventricosum, a staple food crop for millions in Ethiopia.</title>
        <authorList>
            <person name="Yemataw Z."/>
            <person name="Muzemil S."/>
            <person name="Ambachew D."/>
            <person name="Tripathi L."/>
            <person name="Tesfaye K."/>
            <person name="Chala A."/>
            <person name="Farbos A."/>
            <person name="O'Neill P."/>
            <person name="Moore K."/>
            <person name="Grant M."/>
            <person name="Studholme D.J."/>
        </authorList>
    </citation>
    <scope>NUCLEOTIDE SEQUENCE [LARGE SCALE GENOMIC DNA]</scope>
    <source>
        <tissue evidence="1">Leaf</tissue>
    </source>
</reference>
<gene>
    <name evidence="1" type="ORF">BHM03_00044803</name>
</gene>
<name>A0A445MKS7_ENSVE</name>
<dbReference type="AlphaFoldDB" id="A0A445MKS7"/>
<feature type="non-terminal residue" evidence="1">
    <location>
        <position position="62"/>
    </location>
</feature>
<dbReference type="Proteomes" id="UP000290560">
    <property type="component" value="Unassembled WGS sequence"/>
</dbReference>
<sequence length="62" mass="7128">MQYELAERLIESLPKVLGACREFTGSVPKVIGSLSGRRQEFARRRPRDLSKDRWELPKSLLG</sequence>
<protein>
    <submittedName>
        <fullName evidence="1">Uncharacterized protein</fullName>
    </submittedName>
</protein>
<dbReference type="EMBL" id="KV876424">
    <property type="protein sequence ID" value="RZR74845.1"/>
    <property type="molecule type" value="Genomic_DNA"/>
</dbReference>
<evidence type="ECO:0000313" key="1">
    <source>
        <dbReference type="EMBL" id="RZR74845.1"/>
    </source>
</evidence>
<accession>A0A445MKS7</accession>